<dbReference type="PIRSF" id="PIRSF005902">
    <property type="entry name" value="DNase_TatD"/>
    <property type="match status" value="1"/>
</dbReference>
<evidence type="ECO:0000256" key="1">
    <source>
        <dbReference type="ARBA" id="ARBA00022801"/>
    </source>
</evidence>
<feature type="binding site" evidence="2">
    <location>
        <position position="11"/>
    </location>
    <ligand>
        <name>a divalent metal cation</name>
        <dbReference type="ChEBI" id="CHEBI:60240"/>
        <label>1</label>
    </ligand>
</feature>
<name>A0A4V1G3H0_9BACL</name>
<organism evidence="3 4">
    <name type="scientific">Paenibacillus algicola</name>
    <dbReference type="NCBI Taxonomy" id="2565926"/>
    <lineage>
        <taxon>Bacteria</taxon>
        <taxon>Bacillati</taxon>
        <taxon>Bacillota</taxon>
        <taxon>Bacilli</taxon>
        <taxon>Bacillales</taxon>
        <taxon>Paenibacillaceae</taxon>
        <taxon>Paenibacillus</taxon>
    </lineage>
</organism>
<proteinExistence type="predicted"/>
<keyword evidence="2" id="KW-0479">Metal-binding</keyword>
<evidence type="ECO:0000313" key="3">
    <source>
        <dbReference type="EMBL" id="QCT01164.1"/>
    </source>
</evidence>
<feature type="binding site" evidence="2">
    <location>
        <position position="164"/>
    </location>
    <ligand>
        <name>a divalent metal cation</name>
        <dbReference type="ChEBI" id="CHEBI:60240"/>
        <label>2</label>
    </ligand>
</feature>
<accession>A0A4V1G3H0</accession>
<dbReference type="RefSeq" id="WP_138224271.1">
    <property type="nucleotide sequence ID" value="NZ_CP040396.1"/>
</dbReference>
<dbReference type="Proteomes" id="UP000300879">
    <property type="component" value="Chromosome"/>
</dbReference>
<dbReference type="PROSITE" id="PS01137">
    <property type="entry name" value="TATD_1"/>
    <property type="match status" value="1"/>
</dbReference>
<evidence type="ECO:0000313" key="4">
    <source>
        <dbReference type="Proteomes" id="UP000300879"/>
    </source>
</evidence>
<protein>
    <submittedName>
        <fullName evidence="3">TatD-related deoxyribonuclease</fullName>
    </submittedName>
</protein>
<dbReference type="GO" id="GO:0016788">
    <property type="term" value="F:hydrolase activity, acting on ester bonds"/>
    <property type="evidence" value="ECO:0007669"/>
    <property type="project" value="InterPro"/>
</dbReference>
<keyword evidence="4" id="KW-1185">Reference proteome</keyword>
<feature type="binding site" evidence="2">
    <location>
        <position position="212"/>
    </location>
    <ligand>
        <name>a divalent metal cation</name>
        <dbReference type="ChEBI" id="CHEBI:60240"/>
        <label>1</label>
    </ligand>
</feature>
<dbReference type="SUPFAM" id="SSF51556">
    <property type="entry name" value="Metallo-dependent hydrolases"/>
    <property type="match status" value="1"/>
</dbReference>
<feature type="binding site" evidence="2">
    <location>
        <position position="9"/>
    </location>
    <ligand>
        <name>a divalent metal cation</name>
        <dbReference type="ChEBI" id="CHEBI:60240"/>
        <label>1</label>
    </ligand>
</feature>
<dbReference type="OrthoDB" id="9775608at2"/>
<reference evidence="3 4" key="1">
    <citation type="submission" date="2019-05" db="EMBL/GenBank/DDBJ databases">
        <authorList>
            <person name="Chen C."/>
        </authorList>
    </citation>
    <scope>NUCLEOTIDE SEQUENCE [LARGE SCALE GENOMIC DNA]</scope>
    <source>
        <strain evidence="3 4">HB172198</strain>
    </source>
</reference>
<dbReference type="InterPro" id="IPR018228">
    <property type="entry name" value="DNase_TatD-rel_CS"/>
</dbReference>
<keyword evidence="1" id="KW-0378">Hydrolase</keyword>
<dbReference type="AlphaFoldDB" id="A0A4V1G3H0"/>
<dbReference type="EMBL" id="CP040396">
    <property type="protein sequence ID" value="QCT01164.1"/>
    <property type="molecule type" value="Genomic_DNA"/>
</dbReference>
<gene>
    <name evidence="3" type="ORF">E6C60_0441</name>
</gene>
<feature type="binding site" evidence="2">
    <location>
        <position position="139"/>
    </location>
    <ligand>
        <name>a divalent metal cation</name>
        <dbReference type="ChEBI" id="CHEBI:60240"/>
        <label>2</label>
    </ligand>
</feature>
<dbReference type="GO" id="GO:0046872">
    <property type="term" value="F:metal ion binding"/>
    <property type="evidence" value="ECO:0007669"/>
    <property type="project" value="UniProtKB-KW"/>
</dbReference>
<dbReference type="InterPro" id="IPR001130">
    <property type="entry name" value="TatD-like"/>
</dbReference>
<dbReference type="PANTHER" id="PTHR46124:SF2">
    <property type="entry name" value="D-AMINOACYL-TRNA DEACYLASE"/>
    <property type="match status" value="1"/>
</dbReference>
<dbReference type="CDD" id="cd01310">
    <property type="entry name" value="TatD_DNAse"/>
    <property type="match status" value="1"/>
</dbReference>
<sequence>MQSSYIDTHIHLDAYSAEAQGTILAELAGCGVTSLISVSMGLESARSNLLLSRQHASVKPAFGFHPEQPLPTAEEAGELFLFMEHHLKDMAAVGEVGLPYYTRIEAEARGETWDNRPYEELLERFIAFAAKHGKPIVLHAVYEDADVAYALLKKHGMLAAAHFHWFKGSADTIERLARGGSYISFTPDLLYEEDIQELARRYPAEQVMTETDGPWPFEGPFAGRLTHPCMTAEVAAAWAEITGIEAQSAVELLYRNALRFYRLEEAAAGSEF</sequence>
<dbReference type="PANTHER" id="PTHR46124">
    <property type="entry name" value="D-AMINOACYL-TRNA DEACYLASE"/>
    <property type="match status" value="1"/>
</dbReference>
<evidence type="ECO:0000256" key="2">
    <source>
        <dbReference type="PIRSR" id="PIRSR005902-1"/>
    </source>
</evidence>
<dbReference type="KEGG" id="palo:E6C60_0441"/>
<dbReference type="InterPro" id="IPR032466">
    <property type="entry name" value="Metal_Hydrolase"/>
</dbReference>
<dbReference type="Pfam" id="PF01026">
    <property type="entry name" value="TatD_DNase"/>
    <property type="match status" value="1"/>
</dbReference>
<dbReference type="Gene3D" id="3.20.20.140">
    <property type="entry name" value="Metal-dependent hydrolases"/>
    <property type="match status" value="1"/>
</dbReference>
<feature type="binding site" evidence="2">
    <location>
        <position position="95"/>
    </location>
    <ligand>
        <name>a divalent metal cation</name>
        <dbReference type="ChEBI" id="CHEBI:60240"/>
        <label>1</label>
    </ligand>
</feature>